<proteinExistence type="predicted"/>
<keyword evidence="3" id="KW-0378">Hydrolase</keyword>
<dbReference type="PANTHER" id="PTHR46411">
    <property type="entry name" value="FAMILY ATPASE, PUTATIVE-RELATED"/>
    <property type="match status" value="1"/>
</dbReference>
<dbReference type="SUPFAM" id="SSF52540">
    <property type="entry name" value="P-loop containing nucleoside triphosphate hydrolases"/>
    <property type="match status" value="1"/>
</dbReference>
<dbReference type="GO" id="GO:0016887">
    <property type="term" value="F:ATP hydrolysis activity"/>
    <property type="evidence" value="ECO:0007669"/>
    <property type="project" value="InterPro"/>
</dbReference>
<gene>
    <name evidence="3" type="ORF">EJ04DRAFT_495318</name>
</gene>
<dbReference type="Proteomes" id="UP000799444">
    <property type="component" value="Unassembled WGS sequence"/>
</dbReference>
<feature type="domain" description="AAA+ ATPase" evidence="2">
    <location>
        <begin position="101"/>
        <end position="221"/>
    </location>
</feature>
<dbReference type="EMBL" id="ML996162">
    <property type="protein sequence ID" value="KAF2733347.1"/>
    <property type="molecule type" value="Genomic_DNA"/>
</dbReference>
<reference evidence="3" key="1">
    <citation type="journal article" date="2020" name="Stud. Mycol.">
        <title>101 Dothideomycetes genomes: a test case for predicting lifestyles and emergence of pathogens.</title>
        <authorList>
            <person name="Haridas S."/>
            <person name="Albert R."/>
            <person name="Binder M."/>
            <person name="Bloem J."/>
            <person name="Labutti K."/>
            <person name="Salamov A."/>
            <person name="Andreopoulos B."/>
            <person name="Baker S."/>
            <person name="Barry K."/>
            <person name="Bills G."/>
            <person name="Bluhm B."/>
            <person name="Cannon C."/>
            <person name="Castanera R."/>
            <person name="Culley D."/>
            <person name="Daum C."/>
            <person name="Ezra D."/>
            <person name="Gonzalez J."/>
            <person name="Henrissat B."/>
            <person name="Kuo A."/>
            <person name="Liang C."/>
            <person name="Lipzen A."/>
            <person name="Lutzoni F."/>
            <person name="Magnuson J."/>
            <person name="Mondo S."/>
            <person name="Nolan M."/>
            <person name="Ohm R."/>
            <person name="Pangilinan J."/>
            <person name="Park H.-J."/>
            <person name="Ramirez L."/>
            <person name="Alfaro M."/>
            <person name="Sun H."/>
            <person name="Tritt A."/>
            <person name="Yoshinaga Y."/>
            <person name="Zwiers L.-H."/>
            <person name="Turgeon B."/>
            <person name="Goodwin S."/>
            <person name="Spatafora J."/>
            <person name="Crous P."/>
            <person name="Grigoriev I."/>
        </authorList>
    </citation>
    <scope>NUCLEOTIDE SEQUENCE</scope>
    <source>
        <strain evidence="3">CBS 125425</strain>
    </source>
</reference>
<dbReference type="Gene3D" id="3.40.50.300">
    <property type="entry name" value="P-loop containing nucleotide triphosphate hydrolases"/>
    <property type="match status" value="1"/>
</dbReference>
<protein>
    <submittedName>
        <fullName evidence="3">P-loop containing nucleoside triphosphate hydrolase protein</fullName>
    </submittedName>
</protein>
<dbReference type="AlphaFoldDB" id="A0A9P4UYL9"/>
<comment type="caution">
    <text evidence="3">The sequence shown here is derived from an EMBL/GenBank/DDBJ whole genome shotgun (WGS) entry which is preliminary data.</text>
</comment>
<accession>A0A9P4UYL9</accession>
<dbReference type="InterPro" id="IPR027417">
    <property type="entry name" value="P-loop_NTPase"/>
</dbReference>
<feature type="region of interest" description="Disordered" evidence="1">
    <location>
        <begin position="1"/>
        <end position="23"/>
    </location>
</feature>
<keyword evidence="4" id="KW-1185">Reference proteome</keyword>
<organism evidence="3 4">
    <name type="scientific">Polyplosphaeria fusca</name>
    <dbReference type="NCBI Taxonomy" id="682080"/>
    <lineage>
        <taxon>Eukaryota</taxon>
        <taxon>Fungi</taxon>
        <taxon>Dikarya</taxon>
        <taxon>Ascomycota</taxon>
        <taxon>Pezizomycotina</taxon>
        <taxon>Dothideomycetes</taxon>
        <taxon>Pleosporomycetidae</taxon>
        <taxon>Pleosporales</taxon>
        <taxon>Tetraplosphaeriaceae</taxon>
        <taxon>Polyplosphaeria</taxon>
    </lineage>
</organism>
<dbReference type="InterPro" id="IPR003593">
    <property type="entry name" value="AAA+_ATPase"/>
</dbReference>
<dbReference type="Pfam" id="PF00004">
    <property type="entry name" value="AAA"/>
    <property type="match status" value="1"/>
</dbReference>
<dbReference type="InterPro" id="IPR003959">
    <property type="entry name" value="ATPase_AAA_core"/>
</dbReference>
<dbReference type="GO" id="GO:0005524">
    <property type="term" value="F:ATP binding"/>
    <property type="evidence" value="ECO:0007669"/>
    <property type="project" value="InterPro"/>
</dbReference>
<dbReference type="PANTHER" id="PTHR46411:SF3">
    <property type="entry name" value="AAA+ ATPASE DOMAIN-CONTAINING PROTEIN"/>
    <property type="match status" value="1"/>
</dbReference>
<name>A0A9P4UYL9_9PLEO</name>
<evidence type="ECO:0000313" key="4">
    <source>
        <dbReference type="Proteomes" id="UP000799444"/>
    </source>
</evidence>
<evidence type="ECO:0000313" key="3">
    <source>
        <dbReference type="EMBL" id="KAF2733347.1"/>
    </source>
</evidence>
<evidence type="ECO:0000259" key="2">
    <source>
        <dbReference type="SMART" id="SM00382"/>
    </source>
</evidence>
<dbReference type="OrthoDB" id="10042665at2759"/>
<evidence type="ECO:0000256" key="1">
    <source>
        <dbReference type="SAM" id="MobiDB-lite"/>
    </source>
</evidence>
<sequence length="257" mass="28988">MQYTMPKRSHFEPTSSTDRTHSQKLSELEYRLCTPQVRGFELSSNAWGTFYVDGVHDINFSTEAFPRLVLPYDYKELLLAFVASQLSCDDTFDDVIQGKGRGMIILLHGNPGLGKTLTAEATAEELRRPLYAVSAGELGYSAGEVESKLRKVLEISTKWGAVLLIDECDIFLEQRTVSDIERNKIVAVFLRLLDTAYNLIHYDEMNLSAAADNRTLQNRYRFALSLAISVESGCTERLAERYYLGGYLSMPSFHGRS</sequence>
<dbReference type="SMART" id="SM00382">
    <property type="entry name" value="AAA"/>
    <property type="match status" value="1"/>
</dbReference>